<dbReference type="PROSITE" id="PS50172">
    <property type="entry name" value="BRCT"/>
    <property type="match status" value="1"/>
</dbReference>
<keyword evidence="3" id="KW-0378">Hydrolase</keyword>
<keyword evidence="11" id="KW-1185">Reference proteome</keyword>
<proteinExistence type="predicted"/>
<evidence type="ECO:0000256" key="1">
    <source>
        <dbReference type="ARBA" id="ARBA00004123"/>
    </source>
</evidence>
<dbReference type="GO" id="GO:0005634">
    <property type="term" value="C:nucleus"/>
    <property type="evidence" value="ECO:0007669"/>
    <property type="project" value="UniProtKB-SubCell"/>
</dbReference>
<dbReference type="InterPro" id="IPR039189">
    <property type="entry name" value="Fcp1"/>
</dbReference>
<feature type="region of interest" description="Disordered" evidence="7">
    <location>
        <begin position="29"/>
        <end position="77"/>
    </location>
</feature>
<comment type="subcellular location">
    <subcellularLocation>
        <location evidence="1">Nucleus</location>
    </subcellularLocation>
</comment>
<dbReference type="Proteomes" id="UP001165160">
    <property type="component" value="Unassembled WGS sequence"/>
</dbReference>
<feature type="compositionally biased region" description="Acidic residues" evidence="7">
    <location>
        <begin position="518"/>
        <end position="528"/>
    </location>
</feature>
<protein>
    <recommendedName>
        <fullName evidence="2">protein-serine/threonine phosphatase</fullName>
        <ecNumber evidence="2">3.1.3.16</ecNumber>
    </recommendedName>
</protein>
<comment type="catalytic activity">
    <reaction evidence="6">
        <text>O-phospho-L-threonyl-[protein] + H2O = L-threonyl-[protein] + phosphate</text>
        <dbReference type="Rhea" id="RHEA:47004"/>
        <dbReference type="Rhea" id="RHEA-COMP:11060"/>
        <dbReference type="Rhea" id="RHEA-COMP:11605"/>
        <dbReference type="ChEBI" id="CHEBI:15377"/>
        <dbReference type="ChEBI" id="CHEBI:30013"/>
        <dbReference type="ChEBI" id="CHEBI:43474"/>
        <dbReference type="ChEBI" id="CHEBI:61977"/>
        <dbReference type="EC" id="3.1.3.16"/>
    </reaction>
</comment>
<dbReference type="CDD" id="cd07521">
    <property type="entry name" value="HAD_FCP1-like"/>
    <property type="match status" value="1"/>
</dbReference>
<dbReference type="PANTHER" id="PTHR23081:SF36">
    <property type="entry name" value="RNA POLYMERASE II SUBUNIT A C-TERMINAL DOMAIN PHOSPHATASE"/>
    <property type="match status" value="1"/>
</dbReference>
<name>A0A9W6Z717_9STRA</name>
<dbReference type="InterPro" id="IPR036412">
    <property type="entry name" value="HAD-like_sf"/>
</dbReference>
<dbReference type="PROSITE" id="PS50969">
    <property type="entry name" value="FCP1"/>
    <property type="match status" value="1"/>
</dbReference>
<dbReference type="AlphaFoldDB" id="A0A9W6Z717"/>
<accession>A0A9W6Z717</accession>
<feature type="domain" description="FCP1 homology" evidence="9">
    <location>
        <begin position="96"/>
        <end position="304"/>
    </location>
</feature>
<dbReference type="InterPro" id="IPR036420">
    <property type="entry name" value="BRCT_dom_sf"/>
</dbReference>
<gene>
    <name evidence="10" type="ORF">TrVE_jg1362</name>
</gene>
<evidence type="ECO:0000256" key="7">
    <source>
        <dbReference type="SAM" id="MobiDB-lite"/>
    </source>
</evidence>
<dbReference type="SUPFAM" id="SSF56784">
    <property type="entry name" value="HAD-like"/>
    <property type="match status" value="1"/>
</dbReference>
<sequence>MSCPPCAHPVKVGGLCALCGAIVSTADGQLNSDSSRPNSPNTSPDSSPNSSPTKPKPKRARKGPKNQSLTVSGGHTLRVSSSYASQHSLLERKRLRSKRKLSLVLDLDHTLVHCVSDERAREHLGNDELRTFLLPFDNIKFPSPEDIFNATNPFHCARHYLKLRPNLKSFLTSSHECYELTIYTAGTRYYALKVAHAICRYIVGADDVDYFNSENATEKEKEAIQLRKDMFGSRIVSRSDVGDLGANVKSLKRVFPDGGRMSVILDDREDVWANAKDNDRLFTGGRKGEPPSNLLYICPYRWSVFRAFDDVNNSSGADWGAQPPAQQQAEDDEYLTMTLDILKRLHEKFYAEGGGEPGEEHERAAPLLLQQMRASVFPPGCKFVFSGLVSLQEQEQCRKFSETARLPITRYAEDLGATVVSAVDLDVTHVVAKRSGTEKCQRGAAVPGCAVVSVQWLMQCYWSLKNASIMRYLLCPINPRTEESENYRRAREKEKEEKNNATTTTTTKTKDEENGGGNDDESSDDDFADGLLANF</sequence>
<dbReference type="GO" id="GO:0008420">
    <property type="term" value="F:RNA polymerase II CTD heptapeptide repeat phosphatase activity"/>
    <property type="evidence" value="ECO:0007669"/>
    <property type="project" value="InterPro"/>
</dbReference>
<dbReference type="EMBL" id="BRXX01000593">
    <property type="protein sequence ID" value="GMH49272.1"/>
    <property type="molecule type" value="Genomic_DNA"/>
</dbReference>
<dbReference type="Gene3D" id="3.40.50.10190">
    <property type="entry name" value="BRCT domain"/>
    <property type="match status" value="1"/>
</dbReference>
<reference evidence="11" key="1">
    <citation type="journal article" date="2023" name="Commun. Biol.">
        <title>Genome analysis of Parmales, the sister group of diatoms, reveals the evolutionary specialization of diatoms from phago-mixotrophs to photoautotrophs.</title>
        <authorList>
            <person name="Ban H."/>
            <person name="Sato S."/>
            <person name="Yoshikawa S."/>
            <person name="Yamada K."/>
            <person name="Nakamura Y."/>
            <person name="Ichinomiya M."/>
            <person name="Sato N."/>
            <person name="Blanc-Mathieu R."/>
            <person name="Endo H."/>
            <person name="Kuwata A."/>
            <person name="Ogata H."/>
        </authorList>
    </citation>
    <scope>NUCLEOTIDE SEQUENCE [LARGE SCALE GENOMIC DNA]</scope>
    <source>
        <strain evidence="11">NIES 3699</strain>
    </source>
</reference>
<keyword evidence="4" id="KW-0539">Nucleus</keyword>
<dbReference type="Gene3D" id="3.40.50.1000">
    <property type="entry name" value="HAD superfamily/HAD-like"/>
    <property type="match status" value="1"/>
</dbReference>
<evidence type="ECO:0000259" key="8">
    <source>
        <dbReference type="PROSITE" id="PS50172"/>
    </source>
</evidence>
<evidence type="ECO:0000256" key="5">
    <source>
        <dbReference type="ARBA" id="ARBA00047761"/>
    </source>
</evidence>
<dbReference type="InterPro" id="IPR001357">
    <property type="entry name" value="BRCT_dom"/>
</dbReference>
<feature type="compositionally biased region" description="Basic residues" evidence="7">
    <location>
        <begin position="55"/>
        <end position="64"/>
    </location>
</feature>
<dbReference type="Pfam" id="PF00533">
    <property type="entry name" value="BRCT"/>
    <property type="match status" value="1"/>
</dbReference>
<comment type="catalytic activity">
    <reaction evidence="5">
        <text>O-phospho-L-seryl-[protein] + H2O = L-seryl-[protein] + phosphate</text>
        <dbReference type="Rhea" id="RHEA:20629"/>
        <dbReference type="Rhea" id="RHEA-COMP:9863"/>
        <dbReference type="Rhea" id="RHEA-COMP:11604"/>
        <dbReference type="ChEBI" id="CHEBI:15377"/>
        <dbReference type="ChEBI" id="CHEBI:29999"/>
        <dbReference type="ChEBI" id="CHEBI:43474"/>
        <dbReference type="ChEBI" id="CHEBI:83421"/>
        <dbReference type="EC" id="3.1.3.16"/>
    </reaction>
</comment>
<feature type="compositionally biased region" description="Basic and acidic residues" evidence="7">
    <location>
        <begin position="483"/>
        <end position="499"/>
    </location>
</feature>
<feature type="compositionally biased region" description="Low complexity" evidence="7">
    <location>
        <begin position="31"/>
        <end position="53"/>
    </location>
</feature>
<evidence type="ECO:0000313" key="10">
    <source>
        <dbReference type="EMBL" id="GMH49272.1"/>
    </source>
</evidence>
<evidence type="ECO:0000313" key="11">
    <source>
        <dbReference type="Proteomes" id="UP001165160"/>
    </source>
</evidence>
<dbReference type="InterPro" id="IPR023214">
    <property type="entry name" value="HAD_sf"/>
</dbReference>
<evidence type="ECO:0000256" key="2">
    <source>
        <dbReference type="ARBA" id="ARBA00013081"/>
    </source>
</evidence>
<dbReference type="PANTHER" id="PTHR23081">
    <property type="entry name" value="RNA POLYMERASE II CTD PHOSPHATASE"/>
    <property type="match status" value="1"/>
</dbReference>
<evidence type="ECO:0000256" key="4">
    <source>
        <dbReference type="ARBA" id="ARBA00023242"/>
    </source>
</evidence>
<feature type="compositionally biased region" description="Polar residues" evidence="7">
    <location>
        <begin position="66"/>
        <end position="77"/>
    </location>
</feature>
<dbReference type="SMART" id="SM00577">
    <property type="entry name" value="CPDc"/>
    <property type="match status" value="1"/>
</dbReference>
<organism evidence="10 11">
    <name type="scientific">Triparma verrucosa</name>
    <dbReference type="NCBI Taxonomy" id="1606542"/>
    <lineage>
        <taxon>Eukaryota</taxon>
        <taxon>Sar</taxon>
        <taxon>Stramenopiles</taxon>
        <taxon>Ochrophyta</taxon>
        <taxon>Bolidophyceae</taxon>
        <taxon>Parmales</taxon>
        <taxon>Triparmaceae</taxon>
        <taxon>Triparma</taxon>
    </lineage>
</organism>
<evidence type="ECO:0000256" key="3">
    <source>
        <dbReference type="ARBA" id="ARBA00022801"/>
    </source>
</evidence>
<dbReference type="EC" id="3.1.3.16" evidence="2"/>
<evidence type="ECO:0000256" key="6">
    <source>
        <dbReference type="ARBA" id="ARBA00048336"/>
    </source>
</evidence>
<dbReference type="Pfam" id="PF03031">
    <property type="entry name" value="NIF"/>
    <property type="match status" value="1"/>
</dbReference>
<evidence type="ECO:0000259" key="9">
    <source>
        <dbReference type="PROSITE" id="PS50969"/>
    </source>
</evidence>
<feature type="domain" description="BRCT" evidence="8">
    <location>
        <begin position="384"/>
        <end position="474"/>
    </location>
</feature>
<feature type="region of interest" description="Disordered" evidence="7">
    <location>
        <begin position="483"/>
        <end position="535"/>
    </location>
</feature>
<dbReference type="InterPro" id="IPR004274">
    <property type="entry name" value="FCP1_dom"/>
</dbReference>
<dbReference type="SUPFAM" id="SSF52113">
    <property type="entry name" value="BRCT domain"/>
    <property type="match status" value="1"/>
</dbReference>
<comment type="caution">
    <text evidence="10">The sequence shown here is derived from an EMBL/GenBank/DDBJ whole genome shotgun (WGS) entry which is preliminary data.</text>
</comment>